<evidence type="ECO:0000313" key="3">
    <source>
        <dbReference type="EMBL" id="ELU03662.1"/>
    </source>
</evidence>
<name>R7UK54_CAPTE</name>
<comment type="similarity">
    <text evidence="1">Belongs to the SAMHD1 family.</text>
</comment>
<evidence type="ECO:0000313" key="5">
    <source>
        <dbReference type="Proteomes" id="UP000014760"/>
    </source>
</evidence>
<dbReference type="OMA" id="PRWTHEA"/>
<dbReference type="Pfam" id="PF01966">
    <property type="entry name" value="HD"/>
    <property type="match status" value="1"/>
</dbReference>
<dbReference type="PANTHER" id="PTHR11373:SF4">
    <property type="entry name" value="DEOXYNUCLEOSIDE TRIPHOSPHATE TRIPHOSPHOHYDROLASE SAMHD1"/>
    <property type="match status" value="1"/>
</dbReference>
<dbReference type="Gene3D" id="3.30.70.2760">
    <property type="match status" value="1"/>
</dbReference>
<dbReference type="SMART" id="SM00471">
    <property type="entry name" value="HDc"/>
    <property type="match status" value="1"/>
</dbReference>
<dbReference type="GO" id="GO:0008832">
    <property type="term" value="F:dGTPase activity"/>
    <property type="evidence" value="ECO:0007669"/>
    <property type="project" value="TreeGrafter"/>
</dbReference>
<dbReference type="InterPro" id="IPR003607">
    <property type="entry name" value="HD/PDEase_dom"/>
</dbReference>
<reference evidence="3 5" key="2">
    <citation type="journal article" date="2013" name="Nature">
        <title>Insights into bilaterian evolution from three spiralian genomes.</title>
        <authorList>
            <person name="Simakov O."/>
            <person name="Marletaz F."/>
            <person name="Cho S.J."/>
            <person name="Edsinger-Gonzales E."/>
            <person name="Havlak P."/>
            <person name="Hellsten U."/>
            <person name="Kuo D.H."/>
            <person name="Larsson T."/>
            <person name="Lv J."/>
            <person name="Arendt D."/>
            <person name="Savage R."/>
            <person name="Osoegawa K."/>
            <person name="de Jong P."/>
            <person name="Grimwood J."/>
            <person name="Chapman J.A."/>
            <person name="Shapiro H."/>
            <person name="Aerts A."/>
            <person name="Otillar R.P."/>
            <person name="Terry A.Y."/>
            <person name="Boore J.L."/>
            <person name="Grigoriev I.V."/>
            <person name="Lindberg D.R."/>
            <person name="Seaver E.C."/>
            <person name="Weisblat D.A."/>
            <person name="Putnam N.H."/>
            <person name="Rokhsar D.S."/>
        </authorList>
    </citation>
    <scope>NUCLEOTIDE SEQUENCE</scope>
    <source>
        <strain evidence="3 5">I ESC-2004</strain>
    </source>
</reference>
<dbReference type="InterPro" id="IPR006674">
    <property type="entry name" value="HD_domain"/>
</dbReference>
<dbReference type="FunCoup" id="R7UK54">
    <property type="interactions" value="617"/>
</dbReference>
<dbReference type="EnsemblMetazoa" id="CapteT118169">
    <property type="protein sequence ID" value="CapteP118169"/>
    <property type="gene ID" value="CapteG118169"/>
</dbReference>
<dbReference type="CDD" id="cd00077">
    <property type="entry name" value="HDc"/>
    <property type="match status" value="1"/>
</dbReference>
<dbReference type="OrthoDB" id="9991235at2759"/>
<dbReference type="STRING" id="283909.R7UK54"/>
<dbReference type="PANTHER" id="PTHR11373">
    <property type="entry name" value="DEOXYNUCLEOSIDE TRIPHOSPHATE TRIPHOSPHOHYDROLASE"/>
    <property type="match status" value="1"/>
</dbReference>
<protein>
    <recommendedName>
        <fullName evidence="2">HD/PDEase domain-containing protein</fullName>
    </recommendedName>
</protein>
<dbReference type="Gene3D" id="1.10.3210.10">
    <property type="entry name" value="Hypothetical protein af1432"/>
    <property type="match status" value="1"/>
</dbReference>
<dbReference type="HOGENOM" id="CLU_026821_1_2_1"/>
<organism evidence="3">
    <name type="scientific">Capitella teleta</name>
    <name type="common">Polychaete worm</name>
    <dbReference type="NCBI Taxonomy" id="283909"/>
    <lineage>
        <taxon>Eukaryota</taxon>
        <taxon>Metazoa</taxon>
        <taxon>Spiralia</taxon>
        <taxon>Lophotrochozoa</taxon>
        <taxon>Annelida</taxon>
        <taxon>Polychaeta</taxon>
        <taxon>Sedentaria</taxon>
        <taxon>Scolecida</taxon>
        <taxon>Capitellidae</taxon>
        <taxon>Capitella</taxon>
    </lineage>
</organism>
<gene>
    <name evidence="3" type="ORF">CAPTEDRAFT_118169</name>
</gene>
<feature type="domain" description="HD/PDEase" evidence="2">
    <location>
        <begin position="44"/>
        <end position="223"/>
    </location>
</feature>
<dbReference type="AlphaFoldDB" id="R7UK54"/>
<dbReference type="InterPro" id="IPR050135">
    <property type="entry name" value="dGTPase-like"/>
</dbReference>
<proteinExistence type="inferred from homology"/>
<evidence type="ECO:0000259" key="2">
    <source>
        <dbReference type="SMART" id="SM00471"/>
    </source>
</evidence>
<dbReference type="Proteomes" id="UP000014760">
    <property type="component" value="Unassembled WGS sequence"/>
</dbReference>
<dbReference type="SUPFAM" id="SSF109604">
    <property type="entry name" value="HD-domain/PDEase-like"/>
    <property type="match status" value="1"/>
</dbReference>
<feature type="non-terminal residue" evidence="3">
    <location>
        <position position="1"/>
    </location>
</feature>
<dbReference type="EMBL" id="KB302999">
    <property type="protein sequence ID" value="ELU03662.1"/>
    <property type="molecule type" value="Genomic_DNA"/>
</dbReference>
<dbReference type="GO" id="GO:0005634">
    <property type="term" value="C:nucleus"/>
    <property type="evidence" value="ECO:0007669"/>
    <property type="project" value="TreeGrafter"/>
</dbReference>
<evidence type="ECO:0000313" key="4">
    <source>
        <dbReference type="EnsemblMetazoa" id="CapteP118169"/>
    </source>
</evidence>
<dbReference type="GO" id="GO:0006203">
    <property type="term" value="P:dGTP catabolic process"/>
    <property type="evidence" value="ECO:0007669"/>
    <property type="project" value="TreeGrafter"/>
</dbReference>
<keyword evidence="5" id="KW-1185">Reference proteome</keyword>
<sequence length="504" mass="58416">IFQDPIHGPMELHPLCVSIIDTPHFQRLRNLKQLGACYQVFSGASHNRFEHSLGVCHLAGILVQNLRTQQPELDISNTDVLCVMVAGLCHDLGHGPLSHMFDGCFIPRIRPGFEWTHEKGSIKMLQHLIEQSQAVKDQLERYEISGTDILFIKEIIDGPQVKRSLEIRFVFSFFSFLHFQGDKGYEGREKEKQFLYEIVANKRNGIDVDKMDYFARDCHHLGIPNPFDHLRYMEFARVLKVEDHREICLRDKEVRSMYDMFYTRLSLHRQAYSHKTNRIIEEMLIETLLAANDHIKFKGKNNEMLKMSEAIDDMEAYSKITDSVFELIKLDQRSGIEGLAKAQEILHKVECRQLYKYIGQTNPIAKNMIDGEAIPKIQKDIAEVMTEQELGHPRLSPDRYVVQLVRFDFGMKEKNPIDQVNFFTKANPDTPIRISKNEVSFLLPDCFQEVSIRVYCTSSDPADLKVATECFKKWIEGLEKAQETLHKVRPHLSYACIIPQINFI</sequence>
<reference evidence="4" key="3">
    <citation type="submission" date="2015-06" db="UniProtKB">
        <authorList>
            <consortium name="EnsemblMetazoa"/>
        </authorList>
    </citation>
    <scope>IDENTIFICATION</scope>
</reference>
<reference evidence="5" key="1">
    <citation type="submission" date="2012-12" db="EMBL/GenBank/DDBJ databases">
        <authorList>
            <person name="Hellsten U."/>
            <person name="Grimwood J."/>
            <person name="Chapman J.A."/>
            <person name="Shapiro H."/>
            <person name="Aerts A."/>
            <person name="Otillar R.P."/>
            <person name="Terry A.Y."/>
            <person name="Boore J.L."/>
            <person name="Simakov O."/>
            <person name="Marletaz F."/>
            <person name="Cho S.-J."/>
            <person name="Edsinger-Gonzales E."/>
            <person name="Havlak P."/>
            <person name="Kuo D.-H."/>
            <person name="Larsson T."/>
            <person name="Lv J."/>
            <person name="Arendt D."/>
            <person name="Savage R."/>
            <person name="Osoegawa K."/>
            <person name="de Jong P."/>
            <person name="Lindberg D.R."/>
            <person name="Seaver E.C."/>
            <person name="Weisblat D.A."/>
            <person name="Putnam N.H."/>
            <person name="Grigoriev I.V."/>
            <person name="Rokhsar D.S."/>
        </authorList>
    </citation>
    <scope>NUCLEOTIDE SEQUENCE</scope>
    <source>
        <strain evidence="5">I ESC-2004</strain>
    </source>
</reference>
<dbReference type="EMBL" id="AMQN01024406">
    <property type="status" value="NOT_ANNOTATED_CDS"/>
    <property type="molecule type" value="Genomic_DNA"/>
</dbReference>
<evidence type="ECO:0000256" key="1">
    <source>
        <dbReference type="ARBA" id="ARBA00005776"/>
    </source>
</evidence>
<accession>R7UK54</accession>